<evidence type="ECO:0000313" key="1">
    <source>
        <dbReference type="EMBL" id="HGS05697.1"/>
    </source>
</evidence>
<accession>A0A7V4G949</accession>
<comment type="caution">
    <text evidence="1">The sequence shown here is derived from an EMBL/GenBank/DDBJ whole genome shotgun (WGS) entry which is preliminary data.</text>
</comment>
<gene>
    <name evidence="1" type="ORF">ENT08_08195</name>
</gene>
<proteinExistence type="predicted"/>
<organism evidence="1">
    <name type="scientific">Desulfobacca acetoxidans</name>
    <dbReference type="NCBI Taxonomy" id="60893"/>
    <lineage>
        <taxon>Bacteria</taxon>
        <taxon>Pseudomonadati</taxon>
        <taxon>Thermodesulfobacteriota</taxon>
        <taxon>Desulfobaccia</taxon>
        <taxon>Desulfobaccales</taxon>
        <taxon>Desulfobaccaceae</taxon>
        <taxon>Desulfobacca</taxon>
    </lineage>
</organism>
<dbReference type="EMBL" id="DSXI01000484">
    <property type="protein sequence ID" value="HGS05697.1"/>
    <property type="molecule type" value="Genomic_DNA"/>
</dbReference>
<sequence>MSRTTPSFTQKSYSLVRVCRVWRVGRFTVYEQRLLKTKPTGAAVRPGPVGPCRDQDLVQHLQAILAASPSHGVGYPKVWVPLRDAGLRTLKRRVLRLMREYQLLPPHRRGGSLGPLAPWRQFHPGRGNETWGTDTTAALITEEGQAAVFVP</sequence>
<protein>
    <recommendedName>
        <fullName evidence="2">HTH-like domain-containing protein</fullName>
    </recommendedName>
</protein>
<dbReference type="AlphaFoldDB" id="A0A7V4G949"/>
<evidence type="ECO:0008006" key="2">
    <source>
        <dbReference type="Google" id="ProtNLM"/>
    </source>
</evidence>
<name>A0A7V4G949_9BACT</name>
<reference evidence="1" key="1">
    <citation type="journal article" date="2020" name="mSystems">
        <title>Genome- and Community-Level Interaction Insights into Carbon Utilization and Element Cycling Functions of Hydrothermarchaeota in Hydrothermal Sediment.</title>
        <authorList>
            <person name="Zhou Z."/>
            <person name="Liu Y."/>
            <person name="Xu W."/>
            <person name="Pan J."/>
            <person name="Luo Z.H."/>
            <person name="Li M."/>
        </authorList>
    </citation>
    <scope>NUCLEOTIDE SEQUENCE [LARGE SCALE GENOMIC DNA]</scope>
    <source>
        <strain evidence="1">SpSt-548</strain>
    </source>
</reference>